<reference evidence="1 2" key="1">
    <citation type="submission" date="2015-05" db="EMBL/GenBank/DDBJ databases">
        <title>Genome assembly of Archangium gephyra DSM 2261.</title>
        <authorList>
            <person name="Sharma G."/>
            <person name="Subramanian S."/>
        </authorList>
    </citation>
    <scope>NUCLEOTIDE SEQUENCE [LARGE SCALE GENOMIC DNA]</scope>
    <source>
        <strain evidence="1 2">DSM 2261</strain>
    </source>
</reference>
<protein>
    <submittedName>
        <fullName evidence="1">Uncharacterized protein</fullName>
    </submittedName>
</protein>
<sequence>MQSVQWAQPNLTVHEAEVSAVWVEPRRRAWHERATPRAGALSS</sequence>
<dbReference type="AlphaFoldDB" id="A0AAC8Q8U8"/>
<gene>
    <name evidence="1" type="ORF">AA314_04600</name>
</gene>
<evidence type="ECO:0000313" key="1">
    <source>
        <dbReference type="EMBL" id="AKJ02974.1"/>
    </source>
</evidence>
<dbReference type="EMBL" id="CP011509">
    <property type="protein sequence ID" value="AKJ02974.1"/>
    <property type="molecule type" value="Genomic_DNA"/>
</dbReference>
<accession>A0AAC8Q8U8</accession>
<organism evidence="1 2">
    <name type="scientific">Archangium gephyra</name>
    <dbReference type="NCBI Taxonomy" id="48"/>
    <lineage>
        <taxon>Bacteria</taxon>
        <taxon>Pseudomonadati</taxon>
        <taxon>Myxococcota</taxon>
        <taxon>Myxococcia</taxon>
        <taxon>Myxococcales</taxon>
        <taxon>Cystobacterineae</taxon>
        <taxon>Archangiaceae</taxon>
        <taxon>Archangium</taxon>
    </lineage>
</organism>
<proteinExistence type="predicted"/>
<dbReference type="Proteomes" id="UP000035579">
    <property type="component" value="Chromosome"/>
</dbReference>
<dbReference type="KEGG" id="age:AA314_04600"/>
<name>A0AAC8Q8U8_9BACT</name>
<evidence type="ECO:0000313" key="2">
    <source>
        <dbReference type="Proteomes" id="UP000035579"/>
    </source>
</evidence>